<evidence type="ECO:0000256" key="1">
    <source>
        <dbReference type="SAM" id="MobiDB-lite"/>
    </source>
</evidence>
<evidence type="ECO:0000313" key="3">
    <source>
        <dbReference type="Proteomes" id="UP001386955"/>
    </source>
</evidence>
<name>A0AAN9S688_PSOTE</name>
<dbReference type="AlphaFoldDB" id="A0AAN9S688"/>
<reference evidence="2 3" key="1">
    <citation type="submission" date="2024-01" db="EMBL/GenBank/DDBJ databases">
        <title>The genomes of 5 underutilized Papilionoideae crops provide insights into root nodulation and disease resistanc.</title>
        <authorList>
            <person name="Jiang F."/>
        </authorList>
    </citation>
    <scope>NUCLEOTIDE SEQUENCE [LARGE SCALE GENOMIC DNA]</scope>
    <source>
        <strain evidence="2">DUOXIRENSHENG_FW03</strain>
        <tissue evidence="2">Leaves</tissue>
    </source>
</reference>
<evidence type="ECO:0000313" key="2">
    <source>
        <dbReference type="EMBL" id="KAK7388383.1"/>
    </source>
</evidence>
<comment type="caution">
    <text evidence="2">The sequence shown here is derived from an EMBL/GenBank/DDBJ whole genome shotgun (WGS) entry which is preliminary data.</text>
</comment>
<organism evidence="2 3">
    <name type="scientific">Psophocarpus tetragonolobus</name>
    <name type="common">Winged bean</name>
    <name type="synonym">Dolichos tetragonolobus</name>
    <dbReference type="NCBI Taxonomy" id="3891"/>
    <lineage>
        <taxon>Eukaryota</taxon>
        <taxon>Viridiplantae</taxon>
        <taxon>Streptophyta</taxon>
        <taxon>Embryophyta</taxon>
        <taxon>Tracheophyta</taxon>
        <taxon>Spermatophyta</taxon>
        <taxon>Magnoliopsida</taxon>
        <taxon>eudicotyledons</taxon>
        <taxon>Gunneridae</taxon>
        <taxon>Pentapetalae</taxon>
        <taxon>rosids</taxon>
        <taxon>fabids</taxon>
        <taxon>Fabales</taxon>
        <taxon>Fabaceae</taxon>
        <taxon>Papilionoideae</taxon>
        <taxon>50 kb inversion clade</taxon>
        <taxon>NPAAA clade</taxon>
        <taxon>indigoferoid/millettioid clade</taxon>
        <taxon>Phaseoleae</taxon>
        <taxon>Psophocarpus</taxon>
    </lineage>
</organism>
<dbReference type="Proteomes" id="UP001386955">
    <property type="component" value="Unassembled WGS sequence"/>
</dbReference>
<protein>
    <submittedName>
        <fullName evidence="2">Uncharacterized protein</fullName>
    </submittedName>
</protein>
<sequence length="171" mass="19543">METPRIHQNQRVHTTQPNPLSLSSMAQLDQNLCRRKKNKKERKNGKQKKEKLDVFKCPPTKPTLHLSFSLSLSSKPCSPNYPSASPQKIPSSSLVFQKNNIFHRVMWAFWVSLSRSEFLTEKTGKREPSYPFTSSLFLGPLFSYFFPSRFVPSPLTPPHPPSSFSLSAFSL</sequence>
<proteinExistence type="predicted"/>
<feature type="region of interest" description="Disordered" evidence="1">
    <location>
        <begin position="1"/>
        <end position="24"/>
    </location>
</feature>
<dbReference type="EMBL" id="JAYMYS010000006">
    <property type="protein sequence ID" value="KAK7388383.1"/>
    <property type="molecule type" value="Genomic_DNA"/>
</dbReference>
<accession>A0AAN9S688</accession>
<keyword evidence="3" id="KW-1185">Reference proteome</keyword>
<gene>
    <name evidence="2" type="ORF">VNO78_23199</name>
</gene>